<comment type="similarity">
    <text evidence="2">Belongs to the glycosyl hydrolase 18 family. Chitinase class II subfamily.</text>
</comment>
<dbReference type="GO" id="GO:0008843">
    <property type="term" value="F:endochitinase activity"/>
    <property type="evidence" value="ECO:0007669"/>
    <property type="project" value="UniProtKB-EC"/>
</dbReference>
<keyword evidence="6 12" id="KW-0378">Hydrolase</keyword>
<protein>
    <recommendedName>
        <fullName evidence="3">chitinase</fullName>
        <ecNumber evidence="3">3.2.1.14</ecNumber>
    </recommendedName>
</protein>
<evidence type="ECO:0000256" key="11">
    <source>
        <dbReference type="ARBA" id="ARBA00023326"/>
    </source>
</evidence>
<feature type="signal peptide" evidence="13">
    <location>
        <begin position="1"/>
        <end position="21"/>
    </location>
</feature>
<dbReference type="GO" id="GO:0006032">
    <property type="term" value="P:chitin catabolic process"/>
    <property type="evidence" value="ECO:0007669"/>
    <property type="project" value="UniProtKB-KW"/>
</dbReference>
<dbReference type="FunFam" id="3.20.20.80:FF:000097">
    <property type="entry name" value="Probable chitinase 2"/>
    <property type="match status" value="1"/>
</dbReference>
<dbReference type="EC" id="3.2.1.14" evidence="3"/>
<keyword evidence="9" id="KW-0119">Carbohydrate metabolism</keyword>
<evidence type="ECO:0000256" key="5">
    <source>
        <dbReference type="ARBA" id="ARBA00022729"/>
    </source>
</evidence>
<dbReference type="Gene3D" id="3.20.20.80">
    <property type="entry name" value="Glycosidases"/>
    <property type="match status" value="1"/>
</dbReference>
<feature type="domain" description="GH18" evidence="14">
    <location>
        <begin position="23"/>
        <end position="385"/>
    </location>
</feature>
<dbReference type="InterPro" id="IPR017853">
    <property type="entry name" value="GH"/>
</dbReference>
<evidence type="ECO:0000256" key="9">
    <source>
        <dbReference type="ARBA" id="ARBA00023277"/>
    </source>
</evidence>
<dbReference type="InterPro" id="IPR001579">
    <property type="entry name" value="Glyco_hydro_18_chit_AS"/>
</dbReference>
<evidence type="ECO:0000313" key="16">
    <source>
        <dbReference type="Proteomes" id="UP000494165"/>
    </source>
</evidence>
<reference evidence="15 16" key="1">
    <citation type="submission" date="2020-04" db="EMBL/GenBank/DDBJ databases">
        <authorList>
            <person name="Alioto T."/>
            <person name="Alioto T."/>
            <person name="Gomez Garrido J."/>
        </authorList>
    </citation>
    <scope>NUCLEOTIDE SEQUENCE [LARGE SCALE GENOMIC DNA]</scope>
</reference>
<evidence type="ECO:0000256" key="2">
    <source>
        <dbReference type="ARBA" id="ARBA00009121"/>
    </source>
</evidence>
<dbReference type="PANTHER" id="PTHR11177">
    <property type="entry name" value="CHITINASE"/>
    <property type="match status" value="1"/>
</dbReference>
<dbReference type="SMART" id="SM00636">
    <property type="entry name" value="Glyco_18"/>
    <property type="match status" value="1"/>
</dbReference>
<evidence type="ECO:0000256" key="7">
    <source>
        <dbReference type="ARBA" id="ARBA00023024"/>
    </source>
</evidence>
<comment type="caution">
    <text evidence="15">The sequence shown here is derived from an EMBL/GenBank/DDBJ whole genome shotgun (WGS) entry which is preliminary data.</text>
</comment>
<dbReference type="FunFam" id="3.10.50.10:FF:000004">
    <property type="entry name" value="Chitinase 5"/>
    <property type="match status" value="1"/>
</dbReference>
<dbReference type="PANTHER" id="PTHR11177:SF360">
    <property type="entry name" value="CHITINASE 4-RELATED"/>
    <property type="match status" value="1"/>
</dbReference>
<keyword evidence="16" id="KW-1185">Reference proteome</keyword>
<dbReference type="CDD" id="cd02872">
    <property type="entry name" value="GH18_chitolectin_chitotriosidase"/>
    <property type="match status" value="1"/>
</dbReference>
<dbReference type="InterPro" id="IPR029070">
    <property type="entry name" value="Chitinase_insertion_sf"/>
</dbReference>
<dbReference type="Proteomes" id="UP000494165">
    <property type="component" value="Unassembled WGS sequence"/>
</dbReference>
<dbReference type="InterPro" id="IPR050314">
    <property type="entry name" value="Glycosyl_Hydrlase_18"/>
</dbReference>
<dbReference type="Pfam" id="PF00704">
    <property type="entry name" value="Glyco_hydro_18"/>
    <property type="match status" value="1"/>
</dbReference>
<keyword evidence="8" id="KW-1015">Disulfide bond</keyword>
<dbReference type="EMBL" id="CADEPI010000001">
    <property type="protein sequence ID" value="CAB3359079.1"/>
    <property type="molecule type" value="Genomic_DNA"/>
</dbReference>
<evidence type="ECO:0000256" key="13">
    <source>
        <dbReference type="SAM" id="SignalP"/>
    </source>
</evidence>
<feature type="chain" id="PRO_5035885433" description="chitinase" evidence="13">
    <location>
        <begin position="22"/>
        <end position="385"/>
    </location>
</feature>
<gene>
    <name evidence="15" type="ORF">CLODIP_2_CD05282</name>
</gene>
<dbReference type="OrthoDB" id="73875at2759"/>
<keyword evidence="7" id="KW-0146">Chitin degradation</keyword>
<dbReference type="InterPro" id="IPR001223">
    <property type="entry name" value="Glyco_hydro18_cat"/>
</dbReference>
<name>A0A8S1BS01_9INSE</name>
<evidence type="ECO:0000313" key="15">
    <source>
        <dbReference type="EMBL" id="CAB3359079.1"/>
    </source>
</evidence>
<dbReference type="SUPFAM" id="SSF54556">
    <property type="entry name" value="Chitinase insertion domain"/>
    <property type="match status" value="1"/>
</dbReference>
<dbReference type="AlphaFoldDB" id="A0A8S1BS01"/>
<keyword evidence="4" id="KW-0147">Chitin-binding</keyword>
<dbReference type="SUPFAM" id="SSF51445">
    <property type="entry name" value="(Trans)glycosidases"/>
    <property type="match status" value="1"/>
</dbReference>
<dbReference type="GO" id="GO:0000272">
    <property type="term" value="P:polysaccharide catabolic process"/>
    <property type="evidence" value="ECO:0007669"/>
    <property type="project" value="UniProtKB-KW"/>
</dbReference>
<dbReference type="PROSITE" id="PS51910">
    <property type="entry name" value="GH18_2"/>
    <property type="match status" value="1"/>
</dbReference>
<keyword evidence="10 12" id="KW-0326">Glycosidase</keyword>
<evidence type="ECO:0000256" key="4">
    <source>
        <dbReference type="ARBA" id="ARBA00022669"/>
    </source>
</evidence>
<evidence type="ECO:0000256" key="6">
    <source>
        <dbReference type="ARBA" id="ARBA00022801"/>
    </source>
</evidence>
<evidence type="ECO:0000256" key="3">
    <source>
        <dbReference type="ARBA" id="ARBA00012729"/>
    </source>
</evidence>
<evidence type="ECO:0000256" key="10">
    <source>
        <dbReference type="ARBA" id="ARBA00023295"/>
    </source>
</evidence>
<keyword evidence="11" id="KW-0624">Polysaccharide degradation</keyword>
<proteinExistence type="inferred from homology"/>
<sequence>MCRSLILGAVALLALASAATAQKRVVCYYSSWATYRAGDGKFEPENIDPFLCTHAIYAFVGTNPDGTVRLIDSWNDISLNGFKRFNDLRLKNPSLKTMVAIGGWNEGSTGFSNICGNPSLRATFVNNLYNFVRNYGFNGLDLDWEFPAQRGGGSADKANFAALVRELKAKFSPAGLILSAAVSAGLWAASVSYDIPQLSANLDFINLMTYDYHGSWESRTGQNAPMYASSVDTDTGLNIQSTVNYWLQQGANRGKLVLGVPMYGRTFTLQSATNKGLGAPTTGAGAAGQYSQEAGILMYSEICTLQRTQSGWTTMYDSTQQVPYASRSNLWIGYDNVSSVQAKGKYAKDNALGGVMVYALEMDDFRNVCAGGRYVLLNALRAAYL</sequence>
<dbReference type="InterPro" id="IPR011583">
    <property type="entry name" value="Chitinase_II/V-like_cat"/>
</dbReference>
<dbReference type="GO" id="GO:0008061">
    <property type="term" value="F:chitin binding"/>
    <property type="evidence" value="ECO:0007669"/>
    <property type="project" value="UniProtKB-KW"/>
</dbReference>
<dbReference type="PROSITE" id="PS01095">
    <property type="entry name" value="GH18_1"/>
    <property type="match status" value="1"/>
</dbReference>
<keyword evidence="5 13" id="KW-0732">Signal</keyword>
<evidence type="ECO:0000256" key="12">
    <source>
        <dbReference type="RuleBase" id="RU000489"/>
    </source>
</evidence>
<evidence type="ECO:0000256" key="8">
    <source>
        <dbReference type="ARBA" id="ARBA00023157"/>
    </source>
</evidence>
<accession>A0A8S1BS01</accession>
<dbReference type="Gene3D" id="3.10.50.10">
    <property type="match status" value="1"/>
</dbReference>
<evidence type="ECO:0000259" key="14">
    <source>
        <dbReference type="PROSITE" id="PS51910"/>
    </source>
</evidence>
<dbReference type="GO" id="GO:0005576">
    <property type="term" value="C:extracellular region"/>
    <property type="evidence" value="ECO:0007669"/>
    <property type="project" value="TreeGrafter"/>
</dbReference>
<comment type="catalytic activity">
    <reaction evidence="1">
        <text>Random endo-hydrolysis of N-acetyl-beta-D-glucosaminide (1-&gt;4)-beta-linkages in chitin and chitodextrins.</text>
        <dbReference type="EC" id="3.2.1.14"/>
    </reaction>
</comment>
<organism evidence="15 16">
    <name type="scientific">Cloeon dipterum</name>
    <dbReference type="NCBI Taxonomy" id="197152"/>
    <lineage>
        <taxon>Eukaryota</taxon>
        <taxon>Metazoa</taxon>
        <taxon>Ecdysozoa</taxon>
        <taxon>Arthropoda</taxon>
        <taxon>Hexapoda</taxon>
        <taxon>Insecta</taxon>
        <taxon>Pterygota</taxon>
        <taxon>Palaeoptera</taxon>
        <taxon>Ephemeroptera</taxon>
        <taxon>Pisciforma</taxon>
        <taxon>Baetidae</taxon>
        <taxon>Cloeon</taxon>
    </lineage>
</organism>
<evidence type="ECO:0000256" key="1">
    <source>
        <dbReference type="ARBA" id="ARBA00000822"/>
    </source>
</evidence>